<accession>A0A7C6AFE3</accession>
<dbReference type="InterPro" id="IPR025662">
    <property type="entry name" value="Sigma_54_int_dom_ATP-bd_1"/>
</dbReference>
<protein>
    <submittedName>
        <fullName evidence="10">Sigma-54-dependent Fis family transcriptional regulator</fullName>
    </submittedName>
</protein>
<dbReference type="PANTHER" id="PTHR32071:SF57">
    <property type="entry name" value="C4-DICARBOXYLATE TRANSPORT TRANSCRIPTIONAL REGULATORY PROTEIN DCTD"/>
    <property type="match status" value="1"/>
</dbReference>
<dbReference type="SUPFAM" id="SSF46689">
    <property type="entry name" value="Homeodomain-like"/>
    <property type="match status" value="1"/>
</dbReference>
<dbReference type="GO" id="GO:0006355">
    <property type="term" value="P:regulation of DNA-templated transcription"/>
    <property type="evidence" value="ECO:0007669"/>
    <property type="project" value="InterPro"/>
</dbReference>
<dbReference type="InterPro" id="IPR027417">
    <property type="entry name" value="P-loop_NTPase"/>
</dbReference>
<dbReference type="GO" id="GO:0005524">
    <property type="term" value="F:ATP binding"/>
    <property type="evidence" value="ECO:0007669"/>
    <property type="project" value="UniProtKB-KW"/>
</dbReference>
<sequence>MADILIVEDNVNFAEVLKVALDDAGFSGLVARTGREAIQIFRREKINLVLLDLRLPDIDGIDVLRELKNIDADAKFIIMTAFGTIERAVEAMKLGACDFLTKPFDTEQLILAVKKIIEEQKIYYENILFKEMVENIHGFPEIVGASESIKKSIELLKKVAATETTVLLLGESGTGKELFARACHSLSLRKENPFVTINCAAIPGELLENELFGSEKGAFTGAIARKIGKFELAHKGTIFLDEIGDLGLDLQAKILRVIQEKTFERLGGTASIKVDVRIIAASNKDLHTLVNEKKFREDLYYRLSVFPITIPSLRERKEDIPLLVEHFLRKLKSNKKISESALQKLKDYDWPGNVRELENTIERANILASDIINSEHILLPPATKRKIDFKIENMDLKSAANYGREIAEAELIKKTLEETAGNKSEAARRLRVSYKTLLNRIARYRQKNLF</sequence>
<evidence type="ECO:0000256" key="3">
    <source>
        <dbReference type="ARBA" id="ARBA00023015"/>
    </source>
</evidence>
<dbReference type="InterPro" id="IPR025943">
    <property type="entry name" value="Sigma_54_int_dom_ATP-bd_2"/>
</dbReference>
<dbReference type="PROSITE" id="PS00688">
    <property type="entry name" value="SIGMA54_INTERACT_3"/>
    <property type="match status" value="1"/>
</dbReference>
<dbReference type="AlphaFoldDB" id="A0A7C6AFE3"/>
<dbReference type="Gene3D" id="3.40.50.300">
    <property type="entry name" value="P-loop containing nucleotide triphosphate hydrolases"/>
    <property type="match status" value="1"/>
</dbReference>
<keyword evidence="6" id="KW-0597">Phosphoprotein</keyword>
<dbReference type="InterPro" id="IPR009057">
    <property type="entry name" value="Homeodomain-like_sf"/>
</dbReference>
<evidence type="ECO:0000259" key="9">
    <source>
        <dbReference type="PROSITE" id="PS50110"/>
    </source>
</evidence>
<feature type="modified residue" description="4-aspartylphosphate" evidence="6">
    <location>
        <position position="52"/>
    </location>
</feature>
<keyword evidence="7" id="KW-0175">Coiled coil</keyword>
<feature type="coiled-coil region" evidence="7">
    <location>
        <begin position="399"/>
        <end position="447"/>
    </location>
</feature>
<evidence type="ECO:0000256" key="1">
    <source>
        <dbReference type="ARBA" id="ARBA00022741"/>
    </source>
</evidence>
<dbReference type="Pfam" id="PF00072">
    <property type="entry name" value="Response_reg"/>
    <property type="match status" value="1"/>
</dbReference>
<dbReference type="Gene3D" id="3.40.50.2300">
    <property type="match status" value="1"/>
</dbReference>
<dbReference type="InterPro" id="IPR003593">
    <property type="entry name" value="AAA+_ATPase"/>
</dbReference>
<evidence type="ECO:0000259" key="8">
    <source>
        <dbReference type="PROSITE" id="PS50045"/>
    </source>
</evidence>
<dbReference type="InterPro" id="IPR025944">
    <property type="entry name" value="Sigma_54_int_dom_CS"/>
</dbReference>
<proteinExistence type="predicted"/>
<dbReference type="CDD" id="cd00009">
    <property type="entry name" value="AAA"/>
    <property type="match status" value="1"/>
</dbReference>
<keyword evidence="3" id="KW-0805">Transcription regulation</keyword>
<dbReference type="PANTHER" id="PTHR32071">
    <property type="entry name" value="TRANSCRIPTIONAL REGULATORY PROTEIN"/>
    <property type="match status" value="1"/>
</dbReference>
<dbReference type="PROSITE" id="PS00675">
    <property type="entry name" value="SIGMA54_INTERACT_1"/>
    <property type="match status" value="1"/>
</dbReference>
<dbReference type="SMART" id="SM00448">
    <property type="entry name" value="REC"/>
    <property type="match status" value="1"/>
</dbReference>
<dbReference type="PRINTS" id="PR01590">
    <property type="entry name" value="HTHFIS"/>
</dbReference>
<dbReference type="PROSITE" id="PS50045">
    <property type="entry name" value="SIGMA54_INTERACT_4"/>
    <property type="match status" value="1"/>
</dbReference>
<dbReference type="Gene3D" id="1.10.10.60">
    <property type="entry name" value="Homeodomain-like"/>
    <property type="match status" value="1"/>
</dbReference>
<evidence type="ECO:0000256" key="2">
    <source>
        <dbReference type="ARBA" id="ARBA00022840"/>
    </source>
</evidence>
<dbReference type="GO" id="GO:0043565">
    <property type="term" value="F:sequence-specific DNA binding"/>
    <property type="evidence" value="ECO:0007669"/>
    <property type="project" value="InterPro"/>
</dbReference>
<dbReference type="EMBL" id="DTHJ01000078">
    <property type="protein sequence ID" value="HHS62711.1"/>
    <property type="molecule type" value="Genomic_DNA"/>
</dbReference>
<dbReference type="Pfam" id="PF00158">
    <property type="entry name" value="Sigma54_activat"/>
    <property type="match status" value="1"/>
</dbReference>
<feature type="domain" description="Response regulatory" evidence="9">
    <location>
        <begin position="3"/>
        <end position="117"/>
    </location>
</feature>
<dbReference type="Gene3D" id="1.10.8.60">
    <property type="match status" value="1"/>
</dbReference>
<dbReference type="Pfam" id="PF02954">
    <property type="entry name" value="HTH_8"/>
    <property type="match status" value="1"/>
</dbReference>
<keyword evidence="2" id="KW-0067">ATP-binding</keyword>
<evidence type="ECO:0000313" key="10">
    <source>
        <dbReference type="EMBL" id="HHS62711.1"/>
    </source>
</evidence>
<feature type="domain" description="Sigma-54 factor interaction" evidence="8">
    <location>
        <begin position="142"/>
        <end position="366"/>
    </location>
</feature>
<dbReference type="FunFam" id="3.40.50.300:FF:000006">
    <property type="entry name" value="DNA-binding transcriptional regulator NtrC"/>
    <property type="match status" value="1"/>
</dbReference>
<reference evidence="10" key="1">
    <citation type="journal article" date="2020" name="mSystems">
        <title>Genome- and Community-Level Interaction Insights into Carbon Utilization and Element Cycling Functions of Hydrothermarchaeota in Hydrothermal Sediment.</title>
        <authorList>
            <person name="Zhou Z."/>
            <person name="Liu Y."/>
            <person name="Xu W."/>
            <person name="Pan J."/>
            <person name="Luo Z.H."/>
            <person name="Li M."/>
        </authorList>
    </citation>
    <scope>NUCLEOTIDE SEQUENCE [LARGE SCALE GENOMIC DNA]</scope>
    <source>
        <strain evidence="10">SpSt-783</strain>
    </source>
</reference>
<dbReference type="SMART" id="SM00382">
    <property type="entry name" value="AAA"/>
    <property type="match status" value="1"/>
</dbReference>
<keyword evidence="5" id="KW-0804">Transcription</keyword>
<dbReference type="InterPro" id="IPR058031">
    <property type="entry name" value="AAA_lid_NorR"/>
</dbReference>
<dbReference type="PROSITE" id="PS50110">
    <property type="entry name" value="RESPONSE_REGULATORY"/>
    <property type="match status" value="1"/>
</dbReference>
<evidence type="ECO:0000256" key="5">
    <source>
        <dbReference type="ARBA" id="ARBA00023163"/>
    </source>
</evidence>
<dbReference type="Pfam" id="PF25601">
    <property type="entry name" value="AAA_lid_14"/>
    <property type="match status" value="1"/>
</dbReference>
<dbReference type="GO" id="GO:0000160">
    <property type="term" value="P:phosphorelay signal transduction system"/>
    <property type="evidence" value="ECO:0007669"/>
    <property type="project" value="InterPro"/>
</dbReference>
<evidence type="ECO:0000256" key="4">
    <source>
        <dbReference type="ARBA" id="ARBA00023125"/>
    </source>
</evidence>
<dbReference type="InterPro" id="IPR002197">
    <property type="entry name" value="HTH_Fis"/>
</dbReference>
<gene>
    <name evidence="10" type="ORF">ENV70_03715</name>
</gene>
<dbReference type="SUPFAM" id="SSF52540">
    <property type="entry name" value="P-loop containing nucleoside triphosphate hydrolases"/>
    <property type="match status" value="1"/>
</dbReference>
<name>A0A7C6AFE3_UNCW3</name>
<keyword evidence="1" id="KW-0547">Nucleotide-binding</keyword>
<evidence type="ECO:0000256" key="6">
    <source>
        <dbReference type="PROSITE-ProRule" id="PRU00169"/>
    </source>
</evidence>
<keyword evidence="4" id="KW-0238">DNA-binding</keyword>
<dbReference type="InterPro" id="IPR011006">
    <property type="entry name" value="CheY-like_superfamily"/>
</dbReference>
<dbReference type="InterPro" id="IPR001789">
    <property type="entry name" value="Sig_transdc_resp-reg_receiver"/>
</dbReference>
<comment type="caution">
    <text evidence="10">The sequence shown here is derived from an EMBL/GenBank/DDBJ whole genome shotgun (WGS) entry which is preliminary data.</text>
</comment>
<dbReference type="SUPFAM" id="SSF52172">
    <property type="entry name" value="CheY-like"/>
    <property type="match status" value="1"/>
</dbReference>
<dbReference type="PROSITE" id="PS00676">
    <property type="entry name" value="SIGMA54_INTERACT_2"/>
    <property type="match status" value="1"/>
</dbReference>
<dbReference type="InterPro" id="IPR002078">
    <property type="entry name" value="Sigma_54_int"/>
</dbReference>
<evidence type="ECO:0000256" key="7">
    <source>
        <dbReference type="SAM" id="Coils"/>
    </source>
</evidence>
<organism evidence="10">
    <name type="scientific">candidate division WOR-3 bacterium</name>
    <dbReference type="NCBI Taxonomy" id="2052148"/>
    <lineage>
        <taxon>Bacteria</taxon>
        <taxon>Bacteria division WOR-3</taxon>
    </lineage>
</organism>